<name>W2XZ73_PHYNI</name>
<dbReference type="EMBL" id="ANIY01005029">
    <property type="protein sequence ID" value="ETP28165.1"/>
    <property type="molecule type" value="Genomic_DNA"/>
</dbReference>
<protein>
    <submittedName>
        <fullName evidence="2">Uncharacterized protein</fullName>
    </submittedName>
</protein>
<dbReference type="AlphaFoldDB" id="W2XZ73"/>
<gene>
    <name evidence="2" type="ORF">F442_22547</name>
</gene>
<proteinExistence type="predicted"/>
<feature type="region of interest" description="Disordered" evidence="1">
    <location>
        <begin position="1"/>
        <end position="58"/>
    </location>
</feature>
<evidence type="ECO:0000256" key="1">
    <source>
        <dbReference type="SAM" id="MobiDB-lite"/>
    </source>
</evidence>
<feature type="compositionally biased region" description="Polar residues" evidence="1">
    <location>
        <begin position="43"/>
        <end position="56"/>
    </location>
</feature>
<organism evidence="2 3">
    <name type="scientific">Phytophthora nicotianae P10297</name>
    <dbReference type="NCBI Taxonomy" id="1317064"/>
    <lineage>
        <taxon>Eukaryota</taxon>
        <taxon>Sar</taxon>
        <taxon>Stramenopiles</taxon>
        <taxon>Oomycota</taxon>
        <taxon>Peronosporomycetes</taxon>
        <taxon>Peronosporales</taxon>
        <taxon>Peronosporaceae</taxon>
        <taxon>Phytophthora</taxon>
    </lineage>
</organism>
<feature type="compositionally biased region" description="Polar residues" evidence="1">
    <location>
        <begin position="26"/>
        <end position="35"/>
    </location>
</feature>
<evidence type="ECO:0000313" key="3">
    <source>
        <dbReference type="Proteomes" id="UP000018948"/>
    </source>
</evidence>
<comment type="caution">
    <text evidence="2">The sequence shown here is derived from an EMBL/GenBank/DDBJ whole genome shotgun (WGS) entry which is preliminary data.</text>
</comment>
<sequence>MARTMQVDKMSGGGKSSGQQQVKVSARTSTEQQVQVRPRTPLKVQQVQVSSTTSPEEQAKVETWPVAYLSDRKDTAKGTKYQVPKESLKVDGLGYAMLMVDAWMLAGRPDDFLQWARRTIPTLIGANASGTCMFNALQQAVFRAFLAQLKRAGSRISLKDLEYNWQRTGHRGIAGIKRLKLEDGFYIVAASNSMGVRHAFVVEVQGHKYTAHDESVKSSLEQYGEWINSLMFVRKVALEA</sequence>
<evidence type="ECO:0000313" key="2">
    <source>
        <dbReference type="EMBL" id="ETP28165.1"/>
    </source>
</evidence>
<dbReference type="Proteomes" id="UP000018948">
    <property type="component" value="Unassembled WGS sequence"/>
</dbReference>
<accession>W2XZ73</accession>
<reference evidence="2 3" key="1">
    <citation type="submission" date="2013-11" db="EMBL/GenBank/DDBJ databases">
        <title>The Genome Sequence of Phytophthora parasitica P10297.</title>
        <authorList>
            <consortium name="The Broad Institute Genomics Platform"/>
            <person name="Russ C."/>
            <person name="Tyler B."/>
            <person name="Panabieres F."/>
            <person name="Shan W."/>
            <person name="Tripathy S."/>
            <person name="Grunwald N."/>
            <person name="Machado M."/>
            <person name="Johnson C.S."/>
            <person name="Walker B."/>
            <person name="Young S.K."/>
            <person name="Zeng Q."/>
            <person name="Gargeya S."/>
            <person name="Fitzgerald M."/>
            <person name="Haas B."/>
            <person name="Abouelleil A."/>
            <person name="Allen A.W."/>
            <person name="Alvarado L."/>
            <person name="Arachchi H.M."/>
            <person name="Berlin A.M."/>
            <person name="Chapman S.B."/>
            <person name="Gainer-Dewar J."/>
            <person name="Goldberg J."/>
            <person name="Griggs A."/>
            <person name="Gujja S."/>
            <person name="Hansen M."/>
            <person name="Howarth C."/>
            <person name="Imamovic A."/>
            <person name="Ireland A."/>
            <person name="Larimer J."/>
            <person name="McCowan C."/>
            <person name="Murphy C."/>
            <person name="Pearson M."/>
            <person name="Poon T.W."/>
            <person name="Priest M."/>
            <person name="Roberts A."/>
            <person name="Saif S."/>
            <person name="Shea T."/>
            <person name="Sisk P."/>
            <person name="Sykes S."/>
            <person name="Wortman J."/>
            <person name="Nusbaum C."/>
            <person name="Birren B."/>
        </authorList>
    </citation>
    <scope>NUCLEOTIDE SEQUENCE [LARGE SCALE GENOMIC DNA]</scope>
    <source>
        <strain evidence="2 3">P10297</strain>
    </source>
</reference>